<dbReference type="InterPro" id="IPR011538">
    <property type="entry name" value="Nuo51_FMN-bd"/>
</dbReference>
<evidence type="ECO:0000256" key="3">
    <source>
        <dbReference type="ARBA" id="ARBA00022485"/>
    </source>
</evidence>
<dbReference type="PANTHER" id="PTHR43578">
    <property type="entry name" value="NADH-QUINONE OXIDOREDUCTASE SUBUNIT F"/>
    <property type="match status" value="1"/>
</dbReference>
<dbReference type="Pfam" id="PF01257">
    <property type="entry name" value="2Fe-2S_thioredx"/>
    <property type="match status" value="1"/>
</dbReference>
<dbReference type="EMBL" id="JAHZUY010000007">
    <property type="protein sequence ID" value="MBW8268846.1"/>
    <property type="molecule type" value="Genomic_DNA"/>
</dbReference>
<dbReference type="InterPro" id="IPR037225">
    <property type="entry name" value="Nuo51_FMN-bd_sf"/>
</dbReference>
<dbReference type="Gene3D" id="3.40.50.11540">
    <property type="entry name" value="NADH-ubiquinone oxidoreductase 51kDa subunit"/>
    <property type="match status" value="1"/>
</dbReference>
<dbReference type="PANTHER" id="PTHR43578:SF3">
    <property type="entry name" value="NADH-QUINONE OXIDOREDUCTASE SUBUNIT F"/>
    <property type="match status" value="1"/>
</dbReference>
<dbReference type="SUPFAM" id="SSF142984">
    <property type="entry name" value="Nqo1 middle domain-like"/>
    <property type="match status" value="1"/>
</dbReference>
<gene>
    <name evidence="9" type="ORF">K1J50_05040</name>
</gene>
<feature type="domain" description="NADH-ubiquinone oxidoreductase 51kDa subunit iron-sulphur binding" evidence="8">
    <location>
        <begin position="488"/>
        <end position="533"/>
    </location>
</feature>
<comment type="cofactor">
    <cofactor evidence="1">
        <name>FMN</name>
        <dbReference type="ChEBI" id="CHEBI:58210"/>
    </cofactor>
</comment>
<dbReference type="Gene3D" id="1.20.1440.230">
    <property type="entry name" value="NADH-ubiquinone oxidoreductase 51kDa subunit, iron-sulphur binding domain"/>
    <property type="match status" value="1"/>
</dbReference>
<dbReference type="SUPFAM" id="SSF52833">
    <property type="entry name" value="Thioredoxin-like"/>
    <property type="match status" value="1"/>
</dbReference>
<keyword evidence="6" id="KW-0411">Iron-sulfur</keyword>
<keyword evidence="10" id="KW-1185">Reference proteome</keyword>
<dbReference type="Gene3D" id="1.10.10.1590">
    <property type="entry name" value="NADH-quinone oxidoreductase subunit E"/>
    <property type="match status" value="1"/>
</dbReference>
<evidence type="ECO:0000313" key="10">
    <source>
        <dbReference type="Proteomes" id="UP001519924"/>
    </source>
</evidence>
<feature type="region of interest" description="Disordered" evidence="7">
    <location>
        <begin position="1"/>
        <end position="29"/>
    </location>
</feature>
<dbReference type="Gene3D" id="3.40.30.10">
    <property type="entry name" value="Glutaredoxin"/>
    <property type="match status" value="1"/>
</dbReference>
<dbReference type="Gene3D" id="3.10.20.600">
    <property type="match status" value="1"/>
</dbReference>
<dbReference type="Pfam" id="PF10589">
    <property type="entry name" value="NADH_4Fe-4S"/>
    <property type="match status" value="1"/>
</dbReference>
<keyword evidence="4" id="KW-0479">Metal-binding</keyword>
<dbReference type="SMART" id="SM00928">
    <property type="entry name" value="NADH_4Fe-4S"/>
    <property type="match status" value="1"/>
</dbReference>
<dbReference type="InterPro" id="IPR041921">
    <property type="entry name" value="NuoE_N"/>
</dbReference>
<accession>A0ABS7EZP8</accession>
<evidence type="ECO:0000256" key="5">
    <source>
        <dbReference type="ARBA" id="ARBA00023004"/>
    </source>
</evidence>
<dbReference type="PROSITE" id="PS00645">
    <property type="entry name" value="COMPLEX1_51K_2"/>
    <property type="match status" value="1"/>
</dbReference>
<proteinExistence type="inferred from homology"/>
<evidence type="ECO:0000256" key="7">
    <source>
        <dbReference type="SAM" id="MobiDB-lite"/>
    </source>
</evidence>
<name>A0ABS7EZP8_9PROT</name>
<dbReference type="SUPFAM" id="SSF140490">
    <property type="entry name" value="Nqo1C-terminal domain-like"/>
    <property type="match status" value="1"/>
</dbReference>
<comment type="similarity">
    <text evidence="2">Belongs to the complex I 51 kDa subunit family.</text>
</comment>
<comment type="caution">
    <text evidence="9">The sequence shown here is derived from an EMBL/GenBank/DDBJ whole genome shotgun (WGS) entry which is preliminary data.</text>
</comment>
<dbReference type="InterPro" id="IPR037207">
    <property type="entry name" value="Nuop51_4Fe4S-bd_sf"/>
</dbReference>
<evidence type="ECO:0000256" key="1">
    <source>
        <dbReference type="ARBA" id="ARBA00001917"/>
    </source>
</evidence>
<dbReference type="PROSITE" id="PS00644">
    <property type="entry name" value="COMPLEX1_51K_1"/>
    <property type="match status" value="1"/>
</dbReference>
<evidence type="ECO:0000259" key="8">
    <source>
        <dbReference type="SMART" id="SM00928"/>
    </source>
</evidence>
<reference evidence="9 10" key="1">
    <citation type="submission" date="2021-08" db="EMBL/GenBank/DDBJ databases">
        <title>Caldovatus sediminis gen. nov., sp. nov., a moderately thermophilic bacterium isolated from a hot spring.</title>
        <authorList>
            <person name="Hu C.-J."/>
            <person name="Li W.-J."/>
            <person name="Xian W.-D."/>
        </authorList>
    </citation>
    <scope>NUCLEOTIDE SEQUENCE [LARGE SCALE GENOMIC DNA]</scope>
    <source>
        <strain evidence="9 10">SYSU G05006</strain>
    </source>
</reference>
<dbReference type="Proteomes" id="UP001519924">
    <property type="component" value="Unassembled WGS sequence"/>
</dbReference>
<protein>
    <submittedName>
        <fullName evidence="9">NAD(P)H-dependent oxidoreductase subunit E</fullName>
    </submittedName>
</protein>
<evidence type="ECO:0000256" key="2">
    <source>
        <dbReference type="ARBA" id="ARBA00007523"/>
    </source>
</evidence>
<keyword evidence="3" id="KW-0004">4Fe-4S</keyword>
<organism evidence="9 10">
    <name type="scientific">Caldovatus aquaticus</name>
    <dbReference type="NCBI Taxonomy" id="2865671"/>
    <lineage>
        <taxon>Bacteria</taxon>
        <taxon>Pseudomonadati</taxon>
        <taxon>Pseudomonadota</taxon>
        <taxon>Alphaproteobacteria</taxon>
        <taxon>Acetobacterales</taxon>
        <taxon>Roseomonadaceae</taxon>
        <taxon>Caldovatus</taxon>
    </lineage>
</organism>
<dbReference type="InterPro" id="IPR019554">
    <property type="entry name" value="Soluble_ligand-bd"/>
</dbReference>
<dbReference type="SUPFAM" id="SSF142019">
    <property type="entry name" value="Nqo1 FMN-binding domain-like"/>
    <property type="match status" value="1"/>
</dbReference>
<evidence type="ECO:0000256" key="4">
    <source>
        <dbReference type="ARBA" id="ARBA00022723"/>
    </source>
</evidence>
<dbReference type="InterPro" id="IPR036249">
    <property type="entry name" value="Thioredoxin-like_sf"/>
</dbReference>
<evidence type="ECO:0000256" key="6">
    <source>
        <dbReference type="ARBA" id="ARBA00023014"/>
    </source>
</evidence>
<dbReference type="InterPro" id="IPR019575">
    <property type="entry name" value="Nuop51_4Fe4S-bd"/>
</dbReference>
<sequence length="565" mass="60180">MNDHTTAPSSARDERQRRPPRPGPRGRVATPEARAAVAGLLGDLPLRPDLLVEHLHAIQDREGCLRAGRLVALAELLRLAPVEVFEVASFYAHFDIVADDAPPPPPVTIRVCDGLPCAMAGAEELLAALSTAPPAGARVLAAPCMGACHRAPAASVARGGRCGRVEHATPERIARAAAEGVPQPPRAPLPPYRWAVLRATREGRLSRDAVLRALEESGLRGLGGAGFPAARKWRAVLAQPGPRHVVVNADEGEPGTFKDRDCLERDPRRVLEGMLLAAHVIEAEACWIYLRDEYPDLRRDLAAEIAALQAEGMAAGTAIHLRRGAGAYVCGEETALLESLEGRRGYPRHKPPYPGERGLFGRPTLIHNVETLWWLPEILGTPDGAARFAGAGRRGRGGKRLFSVSGRVRRPGVVEAPAGVTARELIEEFCGGMAEGHRFVAYLPGGASGGILPAAMADLPLDFGTLEPHGCFVGSGAVVVLSDRDDLAAAVRNLVRFFRDESCGQCTPCRVGTAKAARLLEAPRWDRALLEELAAAMADGSICGLGQAAMNPVLSVLRFFPEAVP</sequence>
<dbReference type="Pfam" id="PF01512">
    <property type="entry name" value="Complex1_51K"/>
    <property type="match status" value="1"/>
</dbReference>
<keyword evidence="5" id="KW-0408">Iron</keyword>
<dbReference type="Pfam" id="PF10531">
    <property type="entry name" value="SLBB"/>
    <property type="match status" value="1"/>
</dbReference>
<dbReference type="RefSeq" id="WP_220116346.1">
    <property type="nucleotide sequence ID" value="NZ_JAHZUY010000007.1"/>
</dbReference>
<dbReference type="InterPro" id="IPR001949">
    <property type="entry name" value="NADH-UbQ_OxRdtase_51kDa_CS"/>
</dbReference>
<evidence type="ECO:0000313" key="9">
    <source>
        <dbReference type="EMBL" id="MBW8268846.1"/>
    </source>
</evidence>